<dbReference type="WBParaSite" id="PDA_v2.g19162.t1">
    <property type="protein sequence ID" value="PDA_v2.g19162.t1"/>
    <property type="gene ID" value="PDA_v2.g19162"/>
</dbReference>
<reference evidence="3" key="1">
    <citation type="submission" date="2022-11" db="UniProtKB">
        <authorList>
            <consortium name="WormBaseParasite"/>
        </authorList>
    </citation>
    <scope>IDENTIFICATION</scope>
</reference>
<dbReference type="Proteomes" id="UP000887578">
    <property type="component" value="Unplaced"/>
</dbReference>
<evidence type="ECO:0000259" key="1">
    <source>
        <dbReference type="Pfam" id="PF00135"/>
    </source>
</evidence>
<dbReference type="PANTHER" id="PTHR44590:SF4">
    <property type="entry name" value="CARBOXYLIC ESTER HYDROLASE"/>
    <property type="match status" value="1"/>
</dbReference>
<dbReference type="SUPFAM" id="SSF53474">
    <property type="entry name" value="alpha/beta-Hydrolases"/>
    <property type="match status" value="1"/>
</dbReference>
<organism evidence="2 3">
    <name type="scientific">Panagrolaimus davidi</name>
    <dbReference type="NCBI Taxonomy" id="227884"/>
    <lineage>
        <taxon>Eukaryota</taxon>
        <taxon>Metazoa</taxon>
        <taxon>Ecdysozoa</taxon>
        <taxon>Nematoda</taxon>
        <taxon>Chromadorea</taxon>
        <taxon>Rhabditida</taxon>
        <taxon>Tylenchina</taxon>
        <taxon>Panagrolaimomorpha</taxon>
        <taxon>Panagrolaimoidea</taxon>
        <taxon>Panagrolaimidae</taxon>
        <taxon>Panagrolaimus</taxon>
    </lineage>
</organism>
<dbReference type="Gene3D" id="3.40.50.1820">
    <property type="entry name" value="alpha/beta hydrolase"/>
    <property type="match status" value="1"/>
</dbReference>
<dbReference type="Pfam" id="PF00135">
    <property type="entry name" value="COesterase"/>
    <property type="match status" value="1"/>
</dbReference>
<dbReference type="PANTHER" id="PTHR44590">
    <property type="entry name" value="CARBOXYLIC ESTER HYDROLASE-RELATED"/>
    <property type="match status" value="1"/>
</dbReference>
<dbReference type="InterPro" id="IPR002018">
    <property type="entry name" value="CarbesteraseB"/>
</dbReference>
<dbReference type="AlphaFoldDB" id="A0A914PL44"/>
<proteinExistence type="predicted"/>
<sequence>MAKVDGSDPVVSTEYGKIEGFNYKTEKGFKSEIFLGIPFAAPPVGNLRYEKPLPPSPWTSILKAKEYGHQSITYKNQPVPDASENSLTLNIMKPSSPSDDPSGYPVMVFIHGGAFIAGSSANHSYTEIVDRLVSQNVIVATVNYRLGPFGFFSTGDSNAPGNYGLWDQIEALKFIQKVISCFNGNPQNVTIFGASAGGASVSWLTLSPEAKDLFCRAITMGGSAFASWAHEEEDLIQHSKLLAKAAGCSEAKNIKECMKQKSAKEIIAAASTFIKSEVRGDSVNFGYFYPRFDGEFVNGNTMEEAVKNAPKKANFLGICSQEYSSFGGF</sequence>
<evidence type="ECO:0000313" key="3">
    <source>
        <dbReference type="WBParaSite" id="PDA_v2.g19162.t1"/>
    </source>
</evidence>
<dbReference type="InterPro" id="IPR029058">
    <property type="entry name" value="AB_hydrolase_fold"/>
</dbReference>
<name>A0A914PL44_9BILA</name>
<evidence type="ECO:0000313" key="2">
    <source>
        <dbReference type="Proteomes" id="UP000887578"/>
    </source>
</evidence>
<accession>A0A914PL44</accession>
<feature type="domain" description="Carboxylesterase type B" evidence="1">
    <location>
        <begin position="8"/>
        <end position="326"/>
    </location>
</feature>
<protein>
    <submittedName>
        <fullName evidence="3">Carboxylesterase type B domain-containing protein</fullName>
    </submittedName>
</protein>
<keyword evidence="2" id="KW-1185">Reference proteome</keyword>